<proteinExistence type="predicted"/>
<dbReference type="EMBL" id="CP015105">
    <property type="protein sequence ID" value="ASJ12810.1"/>
    <property type="molecule type" value="Genomic_DNA"/>
</dbReference>
<dbReference type="PANTHER" id="PTHR42200:SF1">
    <property type="entry name" value="FLAGELLA-RELATED PROTEIN G-RELATED"/>
    <property type="match status" value="1"/>
</dbReference>
<evidence type="ECO:0000313" key="2">
    <source>
        <dbReference type="EMBL" id="ASJ12810.1"/>
    </source>
</evidence>
<dbReference type="STRING" id="277988.SAMN05216170_0365"/>
<gene>
    <name evidence="2" type="ORF">A3L14_07900</name>
    <name evidence="3" type="ORF">AMR53_06655</name>
    <name evidence="4" type="ORF">SAMN05216170_0365</name>
</gene>
<name>A0A0Q2RE77_9EURY</name>
<evidence type="ECO:0000313" key="3">
    <source>
        <dbReference type="EMBL" id="KQH82278.1"/>
    </source>
</evidence>
<dbReference type="Proteomes" id="UP000051862">
    <property type="component" value="Unassembled WGS sequence"/>
</dbReference>
<keyword evidence="3" id="KW-0966">Cell projection</keyword>
<dbReference type="EMBL" id="FOIW01000001">
    <property type="protein sequence ID" value="SEV84892.1"/>
    <property type="molecule type" value="Genomic_DNA"/>
</dbReference>
<keyword evidence="1" id="KW-0812">Transmembrane</keyword>
<feature type="transmembrane region" description="Helical" evidence="1">
    <location>
        <begin position="9"/>
        <end position="29"/>
    </location>
</feature>
<sequence length="149" mass="15850">MASSVVSELVLFIVSLLVAGMVAGGLYVVTQDISSGILVKGQDVATSLRTNFEIINDPENIPVSGSSYIFYVRNVGKDSFSFDSNSVIVMIDGAIIPPANLTFDPTGVLAPYDIGKIYVPTAFISSPGYHKITVVIETGKRKSLVFEVG</sequence>
<dbReference type="InterPro" id="IPR002774">
    <property type="entry name" value="Flagellin_arc-type"/>
</dbReference>
<evidence type="ECO:0000313" key="4">
    <source>
        <dbReference type="EMBL" id="SEV84892.1"/>
    </source>
</evidence>
<organism evidence="3 5">
    <name type="scientific">Thermococcus thioreducens</name>
    <dbReference type="NCBI Taxonomy" id="277988"/>
    <lineage>
        <taxon>Archaea</taxon>
        <taxon>Methanobacteriati</taxon>
        <taxon>Methanobacteriota</taxon>
        <taxon>Thermococci</taxon>
        <taxon>Thermococcales</taxon>
        <taxon>Thermococcaceae</taxon>
        <taxon>Thermococcus</taxon>
    </lineage>
</organism>
<keyword evidence="1" id="KW-0472">Membrane</keyword>
<dbReference type="PATRIC" id="fig|277988.4.peg.1403"/>
<reference evidence="4 6" key="3">
    <citation type="submission" date="2016-10" db="EMBL/GenBank/DDBJ databases">
        <authorList>
            <person name="de Groot N.N."/>
        </authorList>
    </citation>
    <scope>NUCLEOTIDE SEQUENCE [LARGE SCALE GENOMIC DNA]</scope>
    <source>
        <strain evidence="4 6">OGL-20</strain>
    </source>
</reference>
<dbReference type="Pfam" id="PF01917">
    <property type="entry name" value="Flagellin_arch-type"/>
    <property type="match status" value="1"/>
</dbReference>
<dbReference type="EMBL" id="LIXN01000009">
    <property type="protein sequence ID" value="KQH82278.1"/>
    <property type="molecule type" value="Genomic_DNA"/>
</dbReference>
<keyword evidence="3" id="KW-0282">Flagellum</keyword>
<dbReference type="RefSeq" id="WP_055429508.1">
    <property type="nucleotide sequence ID" value="NZ_CP015105.1"/>
</dbReference>
<dbReference type="GO" id="GO:0097588">
    <property type="term" value="P:archaeal or bacterial-type flagellum-dependent cell motility"/>
    <property type="evidence" value="ECO:0007669"/>
    <property type="project" value="InterPro"/>
</dbReference>
<dbReference type="Proteomes" id="UP000182125">
    <property type="component" value="Unassembled WGS sequence"/>
</dbReference>
<evidence type="ECO:0000313" key="5">
    <source>
        <dbReference type="Proteomes" id="UP000051862"/>
    </source>
</evidence>
<evidence type="ECO:0000256" key="1">
    <source>
        <dbReference type="SAM" id="Phobius"/>
    </source>
</evidence>
<keyword evidence="1" id="KW-1133">Transmembrane helix</keyword>
<reference evidence="2 7" key="2">
    <citation type="submission" date="2016-04" db="EMBL/GenBank/DDBJ databases">
        <title>Complete genome sequence of Thermococcus thioreducens type strain OGL-20P.</title>
        <authorList>
            <person name="Oger P.M."/>
        </authorList>
    </citation>
    <scope>NUCLEOTIDE SEQUENCE [LARGE SCALE GENOMIC DNA]</scope>
    <source>
        <strain evidence="2 7">OGL-20P</strain>
    </source>
</reference>
<evidence type="ECO:0000313" key="7">
    <source>
        <dbReference type="Proteomes" id="UP000250136"/>
    </source>
</evidence>
<dbReference type="PANTHER" id="PTHR42200">
    <property type="entry name" value="ARCHAEAL FLAGELLA-RELATED PROTEIN F-RELATED"/>
    <property type="match status" value="1"/>
</dbReference>
<accession>A0A0Q2RE77</accession>
<dbReference type="GO" id="GO:0005198">
    <property type="term" value="F:structural molecule activity"/>
    <property type="evidence" value="ECO:0007669"/>
    <property type="project" value="InterPro"/>
</dbReference>
<reference evidence="3 5" key="1">
    <citation type="submission" date="2015-08" db="EMBL/GenBank/DDBJ databases">
        <title>Thermococcus thioreducens DSM 14981 genome sequencing.</title>
        <authorList>
            <person name="Hong S.-J."/>
            <person name="Kim M.-C."/>
            <person name="Shin J.-H."/>
        </authorList>
    </citation>
    <scope>NUCLEOTIDE SEQUENCE [LARGE SCALE GENOMIC DNA]</scope>
    <source>
        <strain evidence="3 5">DSM 14981</strain>
    </source>
</reference>
<dbReference type="GeneID" id="33334338"/>
<dbReference type="Proteomes" id="UP000250136">
    <property type="component" value="Chromosome"/>
</dbReference>
<keyword evidence="3" id="KW-0969">Cilium</keyword>
<protein>
    <submittedName>
        <fullName evidence="4">Flagellar protein FlaG</fullName>
    </submittedName>
    <submittedName>
        <fullName evidence="3">Flagellar protein G</fullName>
    </submittedName>
</protein>
<keyword evidence="7" id="KW-1185">Reference proteome</keyword>
<dbReference type="OrthoDB" id="183655at2157"/>
<evidence type="ECO:0000313" key="6">
    <source>
        <dbReference type="Proteomes" id="UP000182125"/>
    </source>
</evidence>
<dbReference type="KEGG" id="ttd:A3L14_07900"/>
<dbReference type="AlphaFoldDB" id="A0A0Q2RE77"/>